<proteinExistence type="predicted"/>
<dbReference type="AlphaFoldDB" id="A0A453QE14"/>
<evidence type="ECO:0000313" key="2">
    <source>
        <dbReference type="EnsemblPlants" id="AET7Gv20070600.9"/>
    </source>
</evidence>
<keyword evidence="3" id="KW-1185">Reference proteome</keyword>
<dbReference type="EnsemblPlants" id="AET7Gv20070600.9">
    <property type="protein sequence ID" value="AET7Gv20070600.9"/>
    <property type="gene ID" value="AET7Gv20070600"/>
</dbReference>
<reference evidence="3" key="1">
    <citation type="journal article" date="2014" name="Science">
        <title>Ancient hybridizations among the ancestral genomes of bread wheat.</title>
        <authorList>
            <consortium name="International Wheat Genome Sequencing Consortium,"/>
            <person name="Marcussen T."/>
            <person name="Sandve S.R."/>
            <person name="Heier L."/>
            <person name="Spannagl M."/>
            <person name="Pfeifer M."/>
            <person name="Jakobsen K.S."/>
            <person name="Wulff B.B."/>
            <person name="Steuernagel B."/>
            <person name="Mayer K.F."/>
            <person name="Olsen O.A."/>
        </authorList>
    </citation>
    <scope>NUCLEOTIDE SEQUENCE [LARGE SCALE GENOMIC DNA]</scope>
    <source>
        <strain evidence="3">cv. AL8/78</strain>
    </source>
</reference>
<reference evidence="2" key="3">
    <citation type="journal article" date="2017" name="Nature">
        <title>Genome sequence of the progenitor of the wheat D genome Aegilops tauschii.</title>
        <authorList>
            <person name="Luo M.C."/>
            <person name="Gu Y.Q."/>
            <person name="Puiu D."/>
            <person name="Wang H."/>
            <person name="Twardziok S.O."/>
            <person name="Deal K.R."/>
            <person name="Huo N."/>
            <person name="Zhu T."/>
            <person name="Wang L."/>
            <person name="Wang Y."/>
            <person name="McGuire P.E."/>
            <person name="Liu S."/>
            <person name="Long H."/>
            <person name="Ramasamy R.K."/>
            <person name="Rodriguez J.C."/>
            <person name="Van S.L."/>
            <person name="Yuan L."/>
            <person name="Wang Z."/>
            <person name="Xia Z."/>
            <person name="Xiao L."/>
            <person name="Anderson O.D."/>
            <person name="Ouyang S."/>
            <person name="Liang Y."/>
            <person name="Zimin A.V."/>
            <person name="Pertea G."/>
            <person name="Qi P."/>
            <person name="Bennetzen J.L."/>
            <person name="Dai X."/>
            <person name="Dawson M.W."/>
            <person name="Muller H.G."/>
            <person name="Kugler K."/>
            <person name="Rivarola-Duarte L."/>
            <person name="Spannagl M."/>
            <person name="Mayer K.F.X."/>
            <person name="Lu F.H."/>
            <person name="Bevan M.W."/>
            <person name="Leroy P."/>
            <person name="Li P."/>
            <person name="You F.M."/>
            <person name="Sun Q."/>
            <person name="Liu Z."/>
            <person name="Lyons E."/>
            <person name="Wicker T."/>
            <person name="Salzberg S.L."/>
            <person name="Devos K.M."/>
            <person name="Dvorak J."/>
        </authorList>
    </citation>
    <scope>NUCLEOTIDE SEQUENCE [LARGE SCALE GENOMIC DNA]</scope>
    <source>
        <strain evidence="2">cv. AL8/78</strain>
    </source>
</reference>
<evidence type="ECO:0000313" key="3">
    <source>
        <dbReference type="Proteomes" id="UP000015105"/>
    </source>
</evidence>
<sequence>RWPFLLEPSQQKATSSTTGDGDDILWCCIQRIFCCNQPAKKLHPHQLVVESDDQEAEAMALDLHAGPPTRAGRPSERRRWTNTPPCPPLLLPSLPSGYISHIPLSLPFKGSGSHGRWTSNWTATPCRPATGAPPSDQRGLPRWTAAWTKLRRGHELPSPNPGLGAYGSAVVDHARPRSAEATGSQAGHRFCRKHKKVGMKAMRRWPIQILTGLEVRSQRIYIAT</sequence>
<reference evidence="2" key="5">
    <citation type="journal article" date="2021" name="G3 (Bethesda)">
        <title>Aegilops tauschii genome assembly Aet v5.0 features greater sequence contiguity and improved annotation.</title>
        <authorList>
            <person name="Wang L."/>
            <person name="Zhu T."/>
            <person name="Rodriguez J.C."/>
            <person name="Deal K.R."/>
            <person name="Dubcovsky J."/>
            <person name="McGuire P.E."/>
            <person name="Lux T."/>
            <person name="Spannagl M."/>
            <person name="Mayer K.F.X."/>
            <person name="Baldrich P."/>
            <person name="Meyers B.C."/>
            <person name="Huo N."/>
            <person name="Gu Y.Q."/>
            <person name="Zhou H."/>
            <person name="Devos K.M."/>
            <person name="Bennetzen J.L."/>
            <person name="Unver T."/>
            <person name="Budak H."/>
            <person name="Gulick P.J."/>
            <person name="Galiba G."/>
            <person name="Kalapos B."/>
            <person name="Nelson D.R."/>
            <person name="Li P."/>
            <person name="You F.M."/>
            <person name="Luo M.C."/>
            <person name="Dvorak J."/>
        </authorList>
    </citation>
    <scope>NUCLEOTIDE SEQUENCE [LARGE SCALE GENOMIC DNA]</scope>
    <source>
        <strain evidence="2">cv. AL8/78</strain>
    </source>
</reference>
<reference evidence="3" key="2">
    <citation type="journal article" date="2017" name="Nat. Plants">
        <title>The Aegilops tauschii genome reveals multiple impacts of transposons.</title>
        <authorList>
            <person name="Zhao G."/>
            <person name="Zou C."/>
            <person name="Li K."/>
            <person name="Wang K."/>
            <person name="Li T."/>
            <person name="Gao L."/>
            <person name="Zhang X."/>
            <person name="Wang H."/>
            <person name="Yang Z."/>
            <person name="Liu X."/>
            <person name="Jiang W."/>
            <person name="Mao L."/>
            <person name="Kong X."/>
            <person name="Jiao Y."/>
            <person name="Jia J."/>
        </authorList>
    </citation>
    <scope>NUCLEOTIDE SEQUENCE [LARGE SCALE GENOMIC DNA]</scope>
    <source>
        <strain evidence="3">cv. AL8/78</strain>
    </source>
</reference>
<dbReference type="Gramene" id="AET7Gv20070600.9">
    <property type="protein sequence ID" value="AET7Gv20070600.9"/>
    <property type="gene ID" value="AET7Gv20070600"/>
</dbReference>
<reference evidence="2" key="4">
    <citation type="submission" date="2019-03" db="UniProtKB">
        <authorList>
            <consortium name="EnsemblPlants"/>
        </authorList>
    </citation>
    <scope>IDENTIFICATION</scope>
</reference>
<evidence type="ECO:0000256" key="1">
    <source>
        <dbReference type="SAM" id="MobiDB-lite"/>
    </source>
</evidence>
<organism evidence="2 3">
    <name type="scientific">Aegilops tauschii subsp. strangulata</name>
    <name type="common">Goatgrass</name>
    <dbReference type="NCBI Taxonomy" id="200361"/>
    <lineage>
        <taxon>Eukaryota</taxon>
        <taxon>Viridiplantae</taxon>
        <taxon>Streptophyta</taxon>
        <taxon>Embryophyta</taxon>
        <taxon>Tracheophyta</taxon>
        <taxon>Spermatophyta</taxon>
        <taxon>Magnoliopsida</taxon>
        <taxon>Liliopsida</taxon>
        <taxon>Poales</taxon>
        <taxon>Poaceae</taxon>
        <taxon>BOP clade</taxon>
        <taxon>Pooideae</taxon>
        <taxon>Triticodae</taxon>
        <taxon>Triticeae</taxon>
        <taxon>Triticinae</taxon>
        <taxon>Aegilops</taxon>
    </lineage>
</organism>
<dbReference type="Proteomes" id="UP000015105">
    <property type="component" value="Chromosome 7D"/>
</dbReference>
<protein>
    <submittedName>
        <fullName evidence="2">Uncharacterized protein</fullName>
    </submittedName>
</protein>
<name>A0A453QE14_AEGTS</name>
<feature type="region of interest" description="Disordered" evidence="1">
    <location>
        <begin position="120"/>
        <end position="140"/>
    </location>
</feature>
<accession>A0A453QE14</accession>